<dbReference type="Proteomes" id="UP000184255">
    <property type="component" value="Unassembled WGS sequence"/>
</dbReference>
<evidence type="ECO:0000313" key="2">
    <source>
        <dbReference type="Proteomes" id="UP000184255"/>
    </source>
</evidence>
<gene>
    <name evidence="1" type="ORF">FMAN_12864</name>
</gene>
<evidence type="ECO:0000313" key="1">
    <source>
        <dbReference type="EMBL" id="CVL04786.1"/>
    </source>
</evidence>
<keyword evidence="2" id="KW-1185">Reference proteome</keyword>
<sequence>MVLFPSRSMREAPSCLKKIICVFQPGCDSPQQKYRHFNFSRYVFTCLSIPLLDSPAQHSTHMILLGVVQRRVGVFSQCRSMYPSALNAFHNATISFIQSRLPFNALILVLSSSTSLSLSSLSSSSFLLSSFSSSLCSSFLCWQIKCNSGYSLELLGSSSRCRQQFGLLLTCCLWSCGVVVCAEMQTRGYIPLYTS</sequence>
<dbReference type="AlphaFoldDB" id="A0A1L7UCF7"/>
<accession>A0A1L7UCF7</accession>
<dbReference type="EMBL" id="FCQH01000015">
    <property type="protein sequence ID" value="CVL04786.1"/>
    <property type="molecule type" value="Genomic_DNA"/>
</dbReference>
<organism evidence="1 2">
    <name type="scientific">Fusarium mangiferae</name>
    <name type="common">Mango malformation disease fungus</name>
    <dbReference type="NCBI Taxonomy" id="192010"/>
    <lineage>
        <taxon>Eukaryota</taxon>
        <taxon>Fungi</taxon>
        <taxon>Dikarya</taxon>
        <taxon>Ascomycota</taxon>
        <taxon>Pezizomycotina</taxon>
        <taxon>Sordariomycetes</taxon>
        <taxon>Hypocreomycetidae</taxon>
        <taxon>Hypocreales</taxon>
        <taxon>Nectriaceae</taxon>
        <taxon>Fusarium</taxon>
        <taxon>Fusarium fujikuroi species complex</taxon>
    </lineage>
</organism>
<proteinExistence type="predicted"/>
<protein>
    <submittedName>
        <fullName evidence="1">Uncharacterized protein</fullName>
    </submittedName>
</protein>
<name>A0A1L7UCF7_FUSMA</name>
<dbReference type="RefSeq" id="XP_041688944.1">
    <property type="nucleotide sequence ID" value="XM_041823355.1"/>
</dbReference>
<dbReference type="GeneID" id="65092114"/>
<comment type="caution">
    <text evidence="1">The sequence shown here is derived from an EMBL/GenBank/DDBJ whole genome shotgun (WGS) entry which is preliminary data.</text>
</comment>
<reference evidence="2" key="1">
    <citation type="journal article" date="2016" name="Genome Biol. Evol.">
        <title>Comparative 'omics' of the Fusarium fujikuroi species complex highlights differences in genetic potential and metabolite synthesis.</title>
        <authorList>
            <person name="Niehaus E.-M."/>
            <person name="Muensterkoetter M."/>
            <person name="Proctor R.H."/>
            <person name="Brown D.W."/>
            <person name="Sharon A."/>
            <person name="Idan Y."/>
            <person name="Oren-Young L."/>
            <person name="Sieber C.M."/>
            <person name="Novak O."/>
            <person name="Pencik A."/>
            <person name="Tarkowska D."/>
            <person name="Hromadova K."/>
            <person name="Freeman S."/>
            <person name="Maymon M."/>
            <person name="Elazar M."/>
            <person name="Youssef S.A."/>
            <person name="El-Shabrawy E.S.M."/>
            <person name="Shalaby A.B.A."/>
            <person name="Houterman P."/>
            <person name="Brock N.L."/>
            <person name="Burkhardt I."/>
            <person name="Tsavkelova E.A."/>
            <person name="Dickschat J.S."/>
            <person name="Galuszka P."/>
            <person name="Gueldener U."/>
            <person name="Tudzynski B."/>
        </authorList>
    </citation>
    <scope>NUCLEOTIDE SEQUENCE [LARGE SCALE GENOMIC DNA]</scope>
    <source>
        <strain evidence="2">MRC7560</strain>
    </source>
</reference>
<dbReference type="VEuPathDB" id="FungiDB:FMAN_12864"/>